<evidence type="ECO:0000256" key="3">
    <source>
        <dbReference type="ARBA" id="ARBA00022475"/>
    </source>
</evidence>
<feature type="transmembrane region" description="Helical" evidence="7">
    <location>
        <begin position="199"/>
        <end position="217"/>
    </location>
</feature>
<reference evidence="8 9" key="1">
    <citation type="submission" date="2019-04" db="EMBL/GenBank/DDBJ databases">
        <title>Microbes associate with the intestines of laboratory mice.</title>
        <authorList>
            <person name="Navarre W."/>
            <person name="Wong E."/>
            <person name="Huang K.C."/>
            <person name="Tropini C."/>
            <person name="Ng K."/>
            <person name="Yu B."/>
        </authorList>
    </citation>
    <scope>NUCLEOTIDE SEQUENCE [LARGE SCALE GENOMIC DNA]</scope>
    <source>
        <strain evidence="8 9">NM80_B27</strain>
    </source>
</reference>
<sequence length="293" mass="30432">MLGSFVVMYLFLGGCGAGVLLVAAAWSLLFHRTRTRSRAQSRAFDGLMGILAAIAFVLLAVSAFCLLLDLGRPQRFFLLFTRPTPSLLTFGSFVLLASLGVSGVLAAAHLVAPRVVSEPLRIALEGAAVVLAFALMVYTGLYMALMEAVPLWNNAALPVLLALSSASSGVAVVLLAAPFVRDSALLGGWTEALRRVHRVVLLLEAGALVAFLALALAGPFARPALAVLLAPEGAGPWFAVGFAGLGVIVPLAAEGARALLRVPATLQVVEVLCVLGGLILRFCLVAAGSHWLG</sequence>
<evidence type="ECO:0000313" key="8">
    <source>
        <dbReference type="EMBL" id="THG36603.1"/>
    </source>
</evidence>
<dbReference type="PANTHER" id="PTHR34856:SF2">
    <property type="entry name" value="PROTEIN NRFD"/>
    <property type="match status" value="1"/>
</dbReference>
<gene>
    <name evidence="8" type="ORF">E5986_09055</name>
</gene>
<feature type="transmembrane region" description="Helical" evidence="7">
    <location>
        <begin position="90"/>
        <end position="112"/>
    </location>
</feature>
<evidence type="ECO:0000256" key="2">
    <source>
        <dbReference type="ARBA" id="ARBA00008929"/>
    </source>
</evidence>
<dbReference type="RefSeq" id="WP_136435273.1">
    <property type="nucleotide sequence ID" value="NZ_SSTJ01000013.1"/>
</dbReference>
<dbReference type="PANTHER" id="PTHR34856">
    <property type="entry name" value="PROTEIN NRFD"/>
    <property type="match status" value="1"/>
</dbReference>
<accession>A0A4S4G0B8</accession>
<evidence type="ECO:0000313" key="9">
    <source>
        <dbReference type="Proteomes" id="UP000308978"/>
    </source>
</evidence>
<dbReference type="Gene3D" id="1.20.1630.10">
    <property type="entry name" value="Formate dehydrogenase/DMSO reductase domain"/>
    <property type="match status" value="1"/>
</dbReference>
<evidence type="ECO:0000256" key="5">
    <source>
        <dbReference type="ARBA" id="ARBA00022989"/>
    </source>
</evidence>
<dbReference type="InterPro" id="IPR052049">
    <property type="entry name" value="Electron_transfer_protein"/>
</dbReference>
<feature type="transmembrane region" description="Helical" evidence="7">
    <location>
        <begin position="124"/>
        <end position="145"/>
    </location>
</feature>
<dbReference type="AlphaFoldDB" id="A0A4S4G0B8"/>
<feature type="transmembrane region" description="Helical" evidence="7">
    <location>
        <begin position="50"/>
        <end position="70"/>
    </location>
</feature>
<comment type="similarity">
    <text evidence="2">Belongs to the NrfD family.</text>
</comment>
<organism evidence="8 9">
    <name type="scientific">Adlercreutzia caecimuris</name>
    <dbReference type="NCBI Taxonomy" id="671266"/>
    <lineage>
        <taxon>Bacteria</taxon>
        <taxon>Bacillati</taxon>
        <taxon>Actinomycetota</taxon>
        <taxon>Coriobacteriia</taxon>
        <taxon>Eggerthellales</taxon>
        <taxon>Eggerthellaceae</taxon>
        <taxon>Adlercreutzia</taxon>
    </lineage>
</organism>
<evidence type="ECO:0000256" key="4">
    <source>
        <dbReference type="ARBA" id="ARBA00022692"/>
    </source>
</evidence>
<comment type="caution">
    <text evidence="8">The sequence shown here is derived from an EMBL/GenBank/DDBJ whole genome shotgun (WGS) entry which is preliminary data.</text>
</comment>
<evidence type="ECO:0000256" key="7">
    <source>
        <dbReference type="SAM" id="Phobius"/>
    </source>
</evidence>
<keyword evidence="4 7" id="KW-0812">Transmembrane</keyword>
<evidence type="ECO:0000256" key="6">
    <source>
        <dbReference type="ARBA" id="ARBA00023136"/>
    </source>
</evidence>
<feature type="transmembrane region" description="Helical" evidence="7">
    <location>
        <begin position="237"/>
        <end position="256"/>
    </location>
</feature>
<keyword evidence="3" id="KW-1003">Cell membrane</keyword>
<dbReference type="Pfam" id="PF03916">
    <property type="entry name" value="NrfD"/>
    <property type="match status" value="1"/>
</dbReference>
<protein>
    <submittedName>
        <fullName evidence="8">Polysulfide reductase</fullName>
    </submittedName>
</protein>
<keyword evidence="5 7" id="KW-1133">Transmembrane helix</keyword>
<evidence type="ECO:0000256" key="1">
    <source>
        <dbReference type="ARBA" id="ARBA00004651"/>
    </source>
</evidence>
<proteinExistence type="inferred from homology"/>
<dbReference type="GO" id="GO:0005886">
    <property type="term" value="C:plasma membrane"/>
    <property type="evidence" value="ECO:0007669"/>
    <property type="project" value="UniProtKB-SubCell"/>
</dbReference>
<feature type="transmembrane region" description="Helical" evidence="7">
    <location>
        <begin position="6"/>
        <end position="29"/>
    </location>
</feature>
<comment type="subcellular location">
    <subcellularLocation>
        <location evidence="1">Cell membrane</location>
        <topology evidence="1">Multi-pass membrane protein</topology>
    </subcellularLocation>
</comment>
<dbReference type="InterPro" id="IPR005614">
    <property type="entry name" value="NrfD-like"/>
</dbReference>
<name>A0A4S4G0B8_9ACTN</name>
<keyword evidence="6 7" id="KW-0472">Membrane</keyword>
<dbReference type="Proteomes" id="UP000308978">
    <property type="component" value="Unassembled WGS sequence"/>
</dbReference>
<feature type="transmembrane region" description="Helical" evidence="7">
    <location>
        <begin position="157"/>
        <end position="179"/>
    </location>
</feature>
<dbReference type="EMBL" id="SSTJ01000013">
    <property type="protein sequence ID" value="THG36603.1"/>
    <property type="molecule type" value="Genomic_DNA"/>
</dbReference>
<feature type="transmembrane region" description="Helical" evidence="7">
    <location>
        <begin position="268"/>
        <end position="292"/>
    </location>
</feature>